<dbReference type="Gene3D" id="2.60.40.1180">
    <property type="entry name" value="Golgi alpha-mannosidase II"/>
    <property type="match status" value="1"/>
</dbReference>
<dbReference type="InterPro" id="IPR002252">
    <property type="entry name" value="Glyco_hydro_36"/>
</dbReference>
<evidence type="ECO:0000256" key="6">
    <source>
        <dbReference type="PIRSR" id="PIRSR005536-1"/>
    </source>
</evidence>
<dbReference type="Gene3D" id="2.70.98.60">
    <property type="entry name" value="alpha-galactosidase from lactobacil brevis"/>
    <property type="match status" value="1"/>
</dbReference>
<keyword evidence="8" id="KW-0732">Signal</keyword>
<sequence length="734" mass="84062">MKKIVYVLLLCLLFPAKKLQAWNDKVLISTPRSSILLNTWGEGQQLQFAYFGDRINEDQINQVFDSWNGLSRPVYPVFGTSAYESSALQVVHADGNLTLDLIVDKVETFDEENAKLTVIHLKDRVYSFYVTLNYRAFKTIDIIETWAEYSHNEKKAVILKRFDSGHFMIRRGNVWLSSLPGHWGAETQITTEPLTSGMKVIKNMDGVRNGLGEHSEVMFSLDGKPQENSGRVIGAILCWGGRTKIRIDSDDTYGSHVHHVFAGMNEEASEYKLEPREKFTTPKLALTYSCEGLGGASRNFHRWARMGMVHNCDKPRDILLNSWEGVYLNIKEQEMDQMMKDFAAMGGELFVMDDGWFGNKYRRVQDNSSLGDWVVDTQKLPHGIKGLTDTAKKYGIKFGIWIEPEFTNTKSELIEKHPDWVLRPTNRELMCGRGGTQVVLDLCNPKVQDFVFNVVDELLSKNPEIAYIKWDANGEVMNYGSSYLPKDKQSHIYIDYHRGLINVLERIRAKYPDVVMQACGSGGGRASYGVMPYFNEFWVSDNTDALQRLFIQWGTSYFYPSIAMAQHVSASPNHQTGRIVPLKFRFDIAMTGRLGMEIQPKNMNADEKEFSKKAIDTYKGIRPVIQNGDQYRLISPYEKRGVASMMYVTENKERAVFFAFKMEHYVNQQLPHVRLVGLDKNKKYKIRELNLAADDKPCYLNNRVFSGDLLMNAGFALDLNKEYDSWVLELIEVK</sequence>
<dbReference type="SUPFAM" id="SSF51445">
    <property type="entry name" value="(Trans)glycosidases"/>
    <property type="match status" value="1"/>
</dbReference>
<feature type="binding site" evidence="7">
    <location>
        <position position="183"/>
    </location>
    <ligand>
        <name>substrate</name>
    </ligand>
</feature>
<feature type="active site" description="Proton donor" evidence="6">
    <location>
        <position position="541"/>
    </location>
</feature>
<proteinExistence type="inferred from homology"/>
<dbReference type="InterPro" id="IPR038417">
    <property type="entry name" value="Alpga-gal_N_sf"/>
</dbReference>
<keyword evidence="3 5" id="KW-0378">Hydrolase</keyword>
<dbReference type="Pfam" id="PF16874">
    <property type="entry name" value="Glyco_hydro_36C"/>
    <property type="match status" value="1"/>
</dbReference>
<name>A0A174F5W8_9BACE</name>
<feature type="signal peptide" evidence="8">
    <location>
        <begin position="1"/>
        <end position="21"/>
    </location>
</feature>
<dbReference type="Proteomes" id="UP000095517">
    <property type="component" value="Unassembled WGS sequence"/>
</dbReference>
<dbReference type="InterPro" id="IPR050985">
    <property type="entry name" value="Alpha-glycosidase_related"/>
</dbReference>
<dbReference type="FunFam" id="3.20.20.70:FF:000118">
    <property type="entry name" value="Alpha-galactosidase"/>
    <property type="match status" value="1"/>
</dbReference>
<feature type="domain" description="Glycosyl hydrolase family 36 C-terminal" evidence="9">
    <location>
        <begin position="643"/>
        <end position="730"/>
    </location>
</feature>
<comment type="catalytic activity">
    <reaction evidence="1 5">
        <text>Hydrolysis of terminal, non-reducing alpha-D-galactose residues in alpha-D-galactosides, including galactose oligosaccharides, galactomannans and galactolipids.</text>
        <dbReference type="EC" id="3.2.1.22"/>
    </reaction>
</comment>
<evidence type="ECO:0000313" key="12">
    <source>
        <dbReference type="Proteomes" id="UP000095517"/>
    </source>
</evidence>
<gene>
    <name evidence="11" type="primary">rafA_1</name>
    <name evidence="11" type="ORF">ERS852397_02024</name>
</gene>
<feature type="domain" description="Glycosyl hydrolase family 36 N-terminal" evidence="10">
    <location>
        <begin position="45"/>
        <end position="274"/>
    </location>
</feature>
<evidence type="ECO:0000259" key="10">
    <source>
        <dbReference type="Pfam" id="PF16875"/>
    </source>
</evidence>
<dbReference type="PRINTS" id="PR00743">
    <property type="entry name" value="GLHYDRLASE36"/>
</dbReference>
<feature type="binding site" evidence="7">
    <location>
        <position position="433"/>
    </location>
    <ligand>
        <name>substrate</name>
    </ligand>
</feature>
<feature type="binding site" evidence="7">
    <location>
        <position position="519"/>
    </location>
    <ligand>
        <name>substrate</name>
    </ligand>
</feature>
<feature type="active site" description="Nucleophile" evidence="6">
    <location>
        <position position="471"/>
    </location>
</feature>
<dbReference type="CDD" id="cd14791">
    <property type="entry name" value="GH36"/>
    <property type="match status" value="1"/>
</dbReference>
<reference evidence="11 12" key="1">
    <citation type="submission" date="2015-09" db="EMBL/GenBank/DDBJ databases">
        <authorList>
            <consortium name="Pathogen Informatics"/>
        </authorList>
    </citation>
    <scope>NUCLEOTIDE SEQUENCE [LARGE SCALE GENOMIC DNA]</scope>
    <source>
        <strain evidence="11 12">2789STDY5608840</strain>
    </source>
</reference>
<keyword evidence="4 5" id="KW-0326">Glycosidase</keyword>
<accession>A0A174F5W8</accession>
<organism evidence="11 12">
    <name type="scientific">Bacteroides finegoldii</name>
    <dbReference type="NCBI Taxonomy" id="338188"/>
    <lineage>
        <taxon>Bacteria</taxon>
        <taxon>Pseudomonadati</taxon>
        <taxon>Bacteroidota</taxon>
        <taxon>Bacteroidia</taxon>
        <taxon>Bacteroidales</taxon>
        <taxon>Bacteroidaceae</taxon>
        <taxon>Bacteroides</taxon>
    </lineage>
</organism>
<dbReference type="InterPro" id="IPR017853">
    <property type="entry name" value="GH"/>
</dbReference>
<dbReference type="Pfam" id="PF02065">
    <property type="entry name" value="Melibiase"/>
    <property type="match status" value="1"/>
</dbReference>
<dbReference type="InterPro" id="IPR031705">
    <property type="entry name" value="Glyco_hydro_36_C"/>
</dbReference>
<dbReference type="Pfam" id="PF16875">
    <property type="entry name" value="Glyco_hydro_36N"/>
    <property type="match status" value="1"/>
</dbReference>
<dbReference type="EMBL" id="CYZH01000009">
    <property type="protein sequence ID" value="CUO43555.1"/>
    <property type="molecule type" value="Genomic_DNA"/>
</dbReference>
<dbReference type="InterPro" id="IPR013780">
    <property type="entry name" value="Glyco_hydro_b"/>
</dbReference>
<evidence type="ECO:0000256" key="4">
    <source>
        <dbReference type="ARBA" id="ARBA00023295"/>
    </source>
</evidence>
<feature type="binding site" evidence="7">
    <location>
        <position position="541"/>
    </location>
    <ligand>
        <name>substrate</name>
    </ligand>
</feature>
<comment type="similarity">
    <text evidence="5">Belongs to the glycosyl hydrolase.</text>
</comment>
<dbReference type="PANTHER" id="PTHR43053:SF3">
    <property type="entry name" value="ALPHA-GALACTOSIDASE C-RELATED"/>
    <property type="match status" value="1"/>
</dbReference>
<evidence type="ECO:0000256" key="1">
    <source>
        <dbReference type="ARBA" id="ARBA00001255"/>
    </source>
</evidence>
<dbReference type="GO" id="GO:0016052">
    <property type="term" value="P:carbohydrate catabolic process"/>
    <property type="evidence" value="ECO:0007669"/>
    <property type="project" value="InterPro"/>
</dbReference>
<evidence type="ECO:0000256" key="7">
    <source>
        <dbReference type="PIRSR" id="PIRSR005536-2"/>
    </source>
</evidence>
<protein>
    <recommendedName>
        <fullName evidence="2 5">Alpha-galactosidase</fullName>
        <ecNumber evidence="2 5">3.2.1.22</ecNumber>
    </recommendedName>
</protein>
<dbReference type="PIRSF" id="PIRSF005536">
    <property type="entry name" value="Agal"/>
    <property type="match status" value="1"/>
</dbReference>
<evidence type="ECO:0000256" key="5">
    <source>
        <dbReference type="PIRNR" id="PIRNR005536"/>
    </source>
</evidence>
<dbReference type="PANTHER" id="PTHR43053">
    <property type="entry name" value="GLYCOSIDASE FAMILY 31"/>
    <property type="match status" value="1"/>
</dbReference>
<evidence type="ECO:0000256" key="3">
    <source>
        <dbReference type="ARBA" id="ARBA00022801"/>
    </source>
</evidence>
<evidence type="ECO:0000313" key="11">
    <source>
        <dbReference type="EMBL" id="CUO43555.1"/>
    </source>
</evidence>
<evidence type="ECO:0000259" key="9">
    <source>
        <dbReference type="Pfam" id="PF16874"/>
    </source>
</evidence>
<dbReference type="Gene3D" id="3.20.20.70">
    <property type="entry name" value="Aldolase class I"/>
    <property type="match status" value="1"/>
</dbReference>
<evidence type="ECO:0000256" key="8">
    <source>
        <dbReference type="SAM" id="SignalP"/>
    </source>
</evidence>
<dbReference type="AlphaFoldDB" id="A0A174F5W8"/>
<dbReference type="InterPro" id="IPR031704">
    <property type="entry name" value="Glyco_hydro_36_N"/>
</dbReference>
<evidence type="ECO:0000256" key="2">
    <source>
        <dbReference type="ARBA" id="ARBA00012755"/>
    </source>
</evidence>
<dbReference type="GO" id="GO:0004557">
    <property type="term" value="F:alpha-galactosidase activity"/>
    <property type="evidence" value="ECO:0007669"/>
    <property type="project" value="UniProtKB-UniRule"/>
</dbReference>
<feature type="binding site" evidence="7">
    <location>
        <begin position="353"/>
        <end position="354"/>
    </location>
    <ligand>
        <name>substrate</name>
    </ligand>
</feature>
<feature type="chain" id="PRO_5008021375" description="Alpha-galactosidase" evidence="8">
    <location>
        <begin position="22"/>
        <end position="734"/>
    </location>
</feature>
<dbReference type="RefSeq" id="WP_022274868.1">
    <property type="nucleotide sequence ID" value="NZ_CABIXA010000009.1"/>
</dbReference>
<dbReference type="STRING" id="338188.ERS852397_02024"/>
<dbReference type="InterPro" id="IPR013785">
    <property type="entry name" value="Aldolase_TIM"/>
</dbReference>
<feature type="binding site" evidence="7">
    <location>
        <begin position="469"/>
        <end position="473"/>
    </location>
    <ligand>
        <name>substrate</name>
    </ligand>
</feature>
<dbReference type="EC" id="3.2.1.22" evidence="2 5"/>